<feature type="compositionally biased region" description="Basic residues" evidence="1">
    <location>
        <begin position="231"/>
        <end position="243"/>
    </location>
</feature>
<feature type="compositionally biased region" description="Basic and acidic residues" evidence="1">
    <location>
        <begin position="141"/>
        <end position="164"/>
    </location>
</feature>
<feature type="region of interest" description="Disordered" evidence="1">
    <location>
        <begin position="90"/>
        <end position="164"/>
    </location>
</feature>
<dbReference type="EMBL" id="VCGU01000005">
    <property type="protein sequence ID" value="TRY74850.1"/>
    <property type="molecule type" value="Genomic_DNA"/>
</dbReference>
<evidence type="ECO:0000313" key="2">
    <source>
        <dbReference type="EMBL" id="TRY74850.1"/>
    </source>
</evidence>
<protein>
    <submittedName>
        <fullName evidence="2">Uncharacterized protein</fullName>
    </submittedName>
</protein>
<feature type="compositionally biased region" description="Basic residues" evidence="1">
    <location>
        <begin position="126"/>
        <end position="140"/>
    </location>
</feature>
<sequence>MKTENQTESSDLCSDQAILEKLRQLSLKEKIMRQDRHNHQHQALAMASQYQLNYRPMPKGIRLRVWEEGWKYRNIRKKSGFKHTKLEWKLHSQPGSHSSSGSTVEGSTSSTKSDLESLNLPPTKLEKKRQRLHRMYHRKLGGKESTHIRPHTSHHEQRTDPNEGLEVMRRASMNQIASEVVSLNSYDRNKQKNLKSQIVMPSYTPSLTSSRISSPKRQNGKEAAYENGSRPHSKDKRKHRRSKRETESNKEWSSKSTKGTDETPILEASEKSETTSKKYAPVERQEKKSSRKSSAKSSSSSNE</sequence>
<gene>
    <name evidence="2" type="ORF">TCAL_00533</name>
</gene>
<keyword evidence="3" id="KW-1185">Reference proteome</keyword>
<reference evidence="2 3" key="1">
    <citation type="journal article" date="2018" name="Nat. Ecol. Evol.">
        <title>Genomic signatures of mitonuclear coevolution across populations of Tigriopus californicus.</title>
        <authorList>
            <person name="Barreto F.S."/>
            <person name="Watson E.T."/>
            <person name="Lima T.G."/>
            <person name="Willett C.S."/>
            <person name="Edmands S."/>
            <person name="Li W."/>
            <person name="Burton R.S."/>
        </authorList>
    </citation>
    <scope>NUCLEOTIDE SEQUENCE [LARGE SCALE GENOMIC DNA]</scope>
    <source>
        <strain evidence="2 3">San Diego</strain>
    </source>
</reference>
<accession>A0A553PAZ3</accession>
<dbReference type="AlphaFoldDB" id="A0A553PAZ3"/>
<dbReference type="Proteomes" id="UP000318571">
    <property type="component" value="Chromosome 2"/>
</dbReference>
<feature type="compositionally biased region" description="Basic and acidic residues" evidence="1">
    <location>
        <begin position="244"/>
        <end position="261"/>
    </location>
</feature>
<feature type="compositionally biased region" description="Low complexity" evidence="1">
    <location>
        <begin position="92"/>
        <end position="112"/>
    </location>
</feature>
<feature type="compositionally biased region" description="Basic and acidic residues" evidence="1">
    <location>
        <begin position="268"/>
        <end position="288"/>
    </location>
</feature>
<evidence type="ECO:0000256" key="1">
    <source>
        <dbReference type="SAM" id="MobiDB-lite"/>
    </source>
</evidence>
<comment type="caution">
    <text evidence="2">The sequence shown here is derived from an EMBL/GenBank/DDBJ whole genome shotgun (WGS) entry which is preliminary data.</text>
</comment>
<evidence type="ECO:0000313" key="3">
    <source>
        <dbReference type="Proteomes" id="UP000318571"/>
    </source>
</evidence>
<proteinExistence type="predicted"/>
<name>A0A553PAZ3_TIGCA</name>
<organism evidence="2 3">
    <name type="scientific">Tigriopus californicus</name>
    <name type="common">Marine copepod</name>
    <dbReference type="NCBI Taxonomy" id="6832"/>
    <lineage>
        <taxon>Eukaryota</taxon>
        <taxon>Metazoa</taxon>
        <taxon>Ecdysozoa</taxon>
        <taxon>Arthropoda</taxon>
        <taxon>Crustacea</taxon>
        <taxon>Multicrustacea</taxon>
        <taxon>Hexanauplia</taxon>
        <taxon>Copepoda</taxon>
        <taxon>Harpacticoida</taxon>
        <taxon>Harpacticidae</taxon>
        <taxon>Tigriopus</taxon>
    </lineage>
</organism>
<feature type="region of interest" description="Disordered" evidence="1">
    <location>
        <begin position="192"/>
        <end position="303"/>
    </location>
</feature>
<feature type="compositionally biased region" description="Polar residues" evidence="1">
    <location>
        <begin position="203"/>
        <end position="217"/>
    </location>
</feature>